<organism evidence="2 3">
    <name type="scientific">Leifsonia soli</name>
    <dbReference type="NCBI Taxonomy" id="582665"/>
    <lineage>
        <taxon>Bacteria</taxon>
        <taxon>Bacillati</taxon>
        <taxon>Actinomycetota</taxon>
        <taxon>Actinomycetes</taxon>
        <taxon>Micrococcales</taxon>
        <taxon>Microbacteriaceae</taxon>
        <taxon>Leifsonia</taxon>
    </lineage>
</organism>
<comment type="caution">
    <text evidence="2">The sequence shown here is derived from an EMBL/GenBank/DDBJ whole genome shotgun (WGS) entry which is preliminary data.</text>
</comment>
<evidence type="ECO:0000313" key="2">
    <source>
        <dbReference type="EMBL" id="NYD74611.1"/>
    </source>
</evidence>
<gene>
    <name evidence="2" type="ORF">BJ963_002130</name>
</gene>
<accession>A0A852T147</accession>
<feature type="region of interest" description="Disordered" evidence="1">
    <location>
        <begin position="1"/>
        <end position="22"/>
    </location>
</feature>
<sequence length="60" mass="6508">MPIAIPGPGVKLPSSSMVDPTRLPSRTVATRTTTMIASASAHHQYSLRLARPSNRAYFLQ</sequence>
<keyword evidence="3" id="KW-1185">Reference proteome</keyword>
<evidence type="ECO:0000256" key="1">
    <source>
        <dbReference type="SAM" id="MobiDB-lite"/>
    </source>
</evidence>
<proteinExistence type="predicted"/>
<evidence type="ECO:0000313" key="3">
    <source>
        <dbReference type="Proteomes" id="UP000589620"/>
    </source>
</evidence>
<name>A0A852T147_9MICO</name>
<dbReference type="AlphaFoldDB" id="A0A852T147"/>
<protein>
    <submittedName>
        <fullName evidence="2">Uncharacterized protein</fullName>
    </submittedName>
</protein>
<dbReference type="Proteomes" id="UP000589620">
    <property type="component" value="Unassembled WGS sequence"/>
</dbReference>
<reference evidence="2 3" key="1">
    <citation type="submission" date="2020-07" db="EMBL/GenBank/DDBJ databases">
        <title>Sequencing the genomes of 1000 actinobacteria strains.</title>
        <authorList>
            <person name="Klenk H.-P."/>
        </authorList>
    </citation>
    <scope>NUCLEOTIDE SEQUENCE [LARGE SCALE GENOMIC DNA]</scope>
    <source>
        <strain evidence="2 3">DSM 23871</strain>
    </source>
</reference>
<dbReference type="EMBL" id="JACCBJ010000001">
    <property type="protein sequence ID" value="NYD74611.1"/>
    <property type="molecule type" value="Genomic_DNA"/>
</dbReference>